<dbReference type="AlphaFoldDB" id="A0A2N0RZT4"/>
<sequence length="69" mass="7863">MDEIPGESLNRGDFYTQKCKKCENPENKILEYAPLKKAEGKKPHTRGVCIKCLYYDSCRQTGTYLGLTS</sequence>
<name>A0A2N0RZT4_9GLOM</name>
<reference evidence="1 2" key="1">
    <citation type="submission" date="2017-10" db="EMBL/GenBank/DDBJ databases">
        <title>Extensive intraspecific genome diversity in a model arbuscular mycorrhizal fungus.</title>
        <authorList>
            <person name="Chen E.C.H."/>
            <person name="Morin E."/>
            <person name="Baudet D."/>
            <person name="Noel J."/>
            <person name="Ndikumana S."/>
            <person name="Charron P."/>
            <person name="St-Onge C."/>
            <person name="Giorgi J."/>
            <person name="Grigoriev I.V."/>
            <person name="Roux C."/>
            <person name="Martin F.M."/>
            <person name="Corradi N."/>
        </authorList>
    </citation>
    <scope>NUCLEOTIDE SEQUENCE [LARGE SCALE GENOMIC DNA]</scope>
    <source>
        <strain evidence="1 2">A1</strain>
    </source>
</reference>
<protein>
    <submittedName>
        <fullName evidence="1">Uncharacterized protein</fullName>
    </submittedName>
</protein>
<dbReference type="VEuPathDB" id="FungiDB:RhiirA1_416452"/>
<reference evidence="1 2" key="2">
    <citation type="submission" date="2017-10" db="EMBL/GenBank/DDBJ databases">
        <title>Genome analyses suggest a sexual origin of heterokaryosis in a supposedly ancient asexual fungus.</title>
        <authorList>
            <person name="Corradi N."/>
            <person name="Sedzielewska K."/>
            <person name="Noel J."/>
            <person name="Charron P."/>
            <person name="Farinelli L."/>
            <person name="Marton T."/>
            <person name="Kruger M."/>
            <person name="Pelin A."/>
            <person name="Brachmann A."/>
            <person name="Corradi N."/>
        </authorList>
    </citation>
    <scope>NUCLEOTIDE SEQUENCE [LARGE SCALE GENOMIC DNA]</scope>
    <source>
        <strain evidence="1 2">A1</strain>
    </source>
</reference>
<proteinExistence type="predicted"/>
<organism evidence="1 2">
    <name type="scientific">Rhizophagus irregularis</name>
    <dbReference type="NCBI Taxonomy" id="588596"/>
    <lineage>
        <taxon>Eukaryota</taxon>
        <taxon>Fungi</taxon>
        <taxon>Fungi incertae sedis</taxon>
        <taxon>Mucoromycota</taxon>
        <taxon>Glomeromycotina</taxon>
        <taxon>Glomeromycetes</taxon>
        <taxon>Glomerales</taxon>
        <taxon>Glomeraceae</taxon>
        <taxon>Rhizophagus</taxon>
    </lineage>
</organism>
<evidence type="ECO:0000313" key="1">
    <source>
        <dbReference type="EMBL" id="PKC68817.1"/>
    </source>
</evidence>
<accession>A0A2N0RZT4</accession>
<evidence type="ECO:0000313" key="2">
    <source>
        <dbReference type="Proteomes" id="UP000232688"/>
    </source>
</evidence>
<dbReference type="VEuPathDB" id="FungiDB:FUN_003020"/>
<dbReference type="EMBL" id="LLXH01000311">
    <property type="protein sequence ID" value="PKC68817.1"/>
    <property type="molecule type" value="Genomic_DNA"/>
</dbReference>
<comment type="caution">
    <text evidence="1">The sequence shown here is derived from an EMBL/GenBank/DDBJ whole genome shotgun (WGS) entry which is preliminary data.</text>
</comment>
<dbReference type="Proteomes" id="UP000232688">
    <property type="component" value="Unassembled WGS sequence"/>
</dbReference>
<gene>
    <name evidence="1" type="ORF">RhiirA1_416452</name>
</gene>
<dbReference type="VEuPathDB" id="FungiDB:RhiirFUN_023906"/>